<feature type="compositionally biased region" description="Basic and acidic residues" evidence="1">
    <location>
        <begin position="238"/>
        <end position="248"/>
    </location>
</feature>
<feature type="compositionally biased region" description="Basic and acidic residues" evidence="1">
    <location>
        <begin position="62"/>
        <end position="88"/>
    </location>
</feature>
<accession>A0AAV8UY49</accession>
<protein>
    <submittedName>
        <fullName evidence="2">Uncharacterized protein</fullName>
    </submittedName>
</protein>
<feature type="compositionally biased region" description="Basic and acidic residues" evidence="1">
    <location>
        <begin position="159"/>
        <end position="176"/>
    </location>
</feature>
<name>A0AAV8UY49_9RHOD</name>
<sequence length="248" mass="27981">MSEDRVIPTGKARSVVRSFLSKLGGEEDDESSTENESLSVRPVRLGVGAKAEHRNLPGTGRIDQRAYNELREKSHRRVIEGRTEKKSPESTFDNPEDSRTASIGVKSVDPEVTVGKRTRKKKNKNKKNKNEEQDEDSRPSETVVEHRPEVGKGVTQPPAEEHVSNHHVEQEKEPEKFFGSGNGRGWAAPEHPPSKKKKKIRSRQKNLRKDTRPPDKRPAHLTEETLQGGRLPAHRPRSREEGGRDGEH</sequence>
<dbReference type="EMBL" id="JAMWBK010000004">
    <property type="protein sequence ID" value="KAJ8905456.1"/>
    <property type="molecule type" value="Genomic_DNA"/>
</dbReference>
<dbReference type="Proteomes" id="UP001157974">
    <property type="component" value="Unassembled WGS sequence"/>
</dbReference>
<proteinExistence type="predicted"/>
<keyword evidence="3" id="KW-1185">Reference proteome</keyword>
<feature type="region of interest" description="Disordered" evidence="1">
    <location>
        <begin position="21"/>
        <end position="248"/>
    </location>
</feature>
<evidence type="ECO:0000256" key="1">
    <source>
        <dbReference type="SAM" id="MobiDB-lite"/>
    </source>
</evidence>
<organism evidence="2 3">
    <name type="scientific">Rhodosorus marinus</name>
    <dbReference type="NCBI Taxonomy" id="101924"/>
    <lineage>
        <taxon>Eukaryota</taxon>
        <taxon>Rhodophyta</taxon>
        <taxon>Stylonematophyceae</taxon>
        <taxon>Stylonematales</taxon>
        <taxon>Stylonemataceae</taxon>
        <taxon>Rhodosorus</taxon>
    </lineage>
</organism>
<dbReference type="AlphaFoldDB" id="A0AAV8UY49"/>
<feature type="compositionally biased region" description="Basic and acidic residues" evidence="1">
    <location>
        <begin position="128"/>
        <end position="150"/>
    </location>
</feature>
<feature type="compositionally biased region" description="Basic residues" evidence="1">
    <location>
        <begin position="116"/>
        <end position="127"/>
    </location>
</feature>
<gene>
    <name evidence="2" type="ORF">NDN08_001963</name>
</gene>
<comment type="caution">
    <text evidence="2">The sequence shown here is derived from an EMBL/GenBank/DDBJ whole genome shotgun (WGS) entry which is preliminary data.</text>
</comment>
<reference evidence="2 3" key="1">
    <citation type="journal article" date="2023" name="Nat. Commun.">
        <title>Origin of minicircular mitochondrial genomes in red algae.</title>
        <authorList>
            <person name="Lee Y."/>
            <person name="Cho C.H."/>
            <person name="Lee Y.M."/>
            <person name="Park S.I."/>
            <person name="Yang J.H."/>
            <person name="West J.A."/>
            <person name="Bhattacharya D."/>
            <person name="Yoon H.S."/>
        </authorList>
    </citation>
    <scope>NUCLEOTIDE SEQUENCE [LARGE SCALE GENOMIC DNA]</scope>
    <source>
        <strain evidence="2 3">CCMP1338</strain>
        <tissue evidence="2">Whole cell</tissue>
    </source>
</reference>
<feature type="compositionally biased region" description="Basic and acidic residues" evidence="1">
    <location>
        <begin position="207"/>
        <end position="223"/>
    </location>
</feature>
<evidence type="ECO:0000313" key="2">
    <source>
        <dbReference type="EMBL" id="KAJ8905456.1"/>
    </source>
</evidence>
<evidence type="ECO:0000313" key="3">
    <source>
        <dbReference type="Proteomes" id="UP001157974"/>
    </source>
</evidence>
<feature type="compositionally biased region" description="Basic residues" evidence="1">
    <location>
        <begin position="194"/>
        <end position="206"/>
    </location>
</feature>